<reference evidence="7" key="1">
    <citation type="submission" date="2023-07" db="EMBL/GenBank/DDBJ databases">
        <title>30 novel species of actinomycetes from the DSMZ collection.</title>
        <authorList>
            <person name="Nouioui I."/>
        </authorList>
    </citation>
    <scope>NUCLEOTIDE SEQUENCE [LARGE SCALE GENOMIC DNA]</scope>
    <source>
        <strain evidence="7">DSM 44399</strain>
    </source>
</reference>
<evidence type="ECO:0000256" key="4">
    <source>
        <dbReference type="ARBA" id="ARBA00023125"/>
    </source>
</evidence>
<organism evidence="6 7">
    <name type="scientific">Jatrophihabitans lederbergiae</name>
    <dbReference type="NCBI Taxonomy" id="3075547"/>
    <lineage>
        <taxon>Bacteria</taxon>
        <taxon>Bacillati</taxon>
        <taxon>Actinomycetota</taxon>
        <taxon>Actinomycetes</taxon>
        <taxon>Jatrophihabitantales</taxon>
        <taxon>Jatrophihabitantaceae</taxon>
        <taxon>Jatrophihabitans</taxon>
    </lineage>
</organism>
<dbReference type="PANTHER" id="PTHR43133:SF8">
    <property type="entry name" value="RNA POLYMERASE SIGMA FACTOR HI_1459-RELATED"/>
    <property type="match status" value="1"/>
</dbReference>
<dbReference type="Gene3D" id="1.10.1740.10">
    <property type="match status" value="1"/>
</dbReference>
<evidence type="ECO:0000256" key="5">
    <source>
        <dbReference type="ARBA" id="ARBA00023163"/>
    </source>
</evidence>
<dbReference type="PANTHER" id="PTHR43133">
    <property type="entry name" value="RNA POLYMERASE ECF-TYPE SIGMA FACTO"/>
    <property type="match status" value="1"/>
</dbReference>
<sequence>MINAKAEQSTLASRAGEVFARYRDGDSEAMAELVAMLTPILWHAVRAQRLDAESAEDVLQNTWFALVRKAGTIADPAAVLQWLLVAARREAWRLGRLQAKQVPSEFGEDAITLSSGDLPENVVLREVEQEVLWSHIASLPERCRALLRVIAFADRPDYAQLAHSLGMPMGSIGPTRGRCLARLRRQLATDARWELG</sequence>
<keyword evidence="2" id="KW-0805">Transcription regulation</keyword>
<dbReference type="Proteomes" id="UP001183176">
    <property type="component" value="Unassembled WGS sequence"/>
</dbReference>
<dbReference type="SUPFAM" id="SSF88946">
    <property type="entry name" value="Sigma2 domain of RNA polymerase sigma factors"/>
    <property type="match status" value="1"/>
</dbReference>
<evidence type="ECO:0000256" key="1">
    <source>
        <dbReference type="ARBA" id="ARBA00010641"/>
    </source>
</evidence>
<comment type="caution">
    <text evidence="6">The sequence shown here is derived from an EMBL/GenBank/DDBJ whole genome shotgun (WGS) entry which is preliminary data.</text>
</comment>
<dbReference type="Gene3D" id="1.10.10.10">
    <property type="entry name" value="Winged helix-like DNA-binding domain superfamily/Winged helix DNA-binding domain"/>
    <property type="match status" value="1"/>
</dbReference>
<dbReference type="InterPro" id="IPR014284">
    <property type="entry name" value="RNA_pol_sigma-70_dom"/>
</dbReference>
<dbReference type="InterPro" id="IPR036388">
    <property type="entry name" value="WH-like_DNA-bd_sf"/>
</dbReference>
<dbReference type="EMBL" id="JAVREH010000002">
    <property type="protein sequence ID" value="MDT0260138.1"/>
    <property type="molecule type" value="Genomic_DNA"/>
</dbReference>
<dbReference type="InterPro" id="IPR013324">
    <property type="entry name" value="RNA_pol_sigma_r3/r4-like"/>
</dbReference>
<dbReference type="RefSeq" id="WP_311421299.1">
    <property type="nucleotide sequence ID" value="NZ_JAVREH010000002.1"/>
</dbReference>
<gene>
    <name evidence="6" type="ORF">RM423_01890</name>
</gene>
<keyword evidence="3" id="KW-0731">Sigma factor</keyword>
<accession>A0ABU2J794</accession>
<evidence type="ECO:0000313" key="6">
    <source>
        <dbReference type="EMBL" id="MDT0260138.1"/>
    </source>
</evidence>
<name>A0ABU2J794_9ACTN</name>
<keyword evidence="5" id="KW-0804">Transcription</keyword>
<dbReference type="InterPro" id="IPR013325">
    <property type="entry name" value="RNA_pol_sigma_r2"/>
</dbReference>
<dbReference type="SUPFAM" id="SSF88659">
    <property type="entry name" value="Sigma3 and sigma4 domains of RNA polymerase sigma factors"/>
    <property type="match status" value="1"/>
</dbReference>
<evidence type="ECO:0000313" key="7">
    <source>
        <dbReference type="Proteomes" id="UP001183176"/>
    </source>
</evidence>
<evidence type="ECO:0000256" key="3">
    <source>
        <dbReference type="ARBA" id="ARBA00023082"/>
    </source>
</evidence>
<evidence type="ECO:0000256" key="2">
    <source>
        <dbReference type="ARBA" id="ARBA00023015"/>
    </source>
</evidence>
<protein>
    <submittedName>
        <fullName evidence="6">Sigma-70 family RNA polymerase sigma factor</fullName>
    </submittedName>
</protein>
<comment type="similarity">
    <text evidence="1">Belongs to the sigma-70 factor family. ECF subfamily.</text>
</comment>
<dbReference type="InterPro" id="IPR039425">
    <property type="entry name" value="RNA_pol_sigma-70-like"/>
</dbReference>
<keyword evidence="7" id="KW-1185">Reference proteome</keyword>
<proteinExistence type="inferred from homology"/>
<dbReference type="NCBIfam" id="TIGR02937">
    <property type="entry name" value="sigma70-ECF"/>
    <property type="match status" value="1"/>
</dbReference>
<keyword evidence="4" id="KW-0238">DNA-binding</keyword>